<feature type="region of interest" description="Disordered" evidence="1">
    <location>
        <begin position="73"/>
        <end position="104"/>
    </location>
</feature>
<comment type="caution">
    <text evidence="2">The sequence shown here is derived from an EMBL/GenBank/DDBJ whole genome shotgun (WGS) entry which is preliminary data.</text>
</comment>
<feature type="compositionally biased region" description="Polar residues" evidence="1">
    <location>
        <begin position="92"/>
        <end position="104"/>
    </location>
</feature>
<reference evidence="3" key="1">
    <citation type="submission" date="2024-04" db="EMBL/GenBank/DDBJ databases">
        <title>Salinicola lusitanus LLJ914,a marine bacterium isolated from the Okinawa Trough.</title>
        <authorList>
            <person name="Li J."/>
        </authorList>
    </citation>
    <scope>NUCLEOTIDE SEQUENCE [LARGE SCALE GENOMIC DNA]</scope>
</reference>
<sequence>MMTDDNYDDDYHHCHNNDDSDDNPDGGDDEDDNDDHDDDNDYDAADGDDDSGVDEKDETNLFWKLPYIKILTSQTKEPADLLPPKQRPHRSSPISLSRAPQKSILQPHRELLNPGTAKCPAPLALQSLIRAGPGITLGHNTHRD</sequence>
<dbReference type="EMBL" id="JBBPFD010000006">
    <property type="protein sequence ID" value="KAK7921958.1"/>
    <property type="molecule type" value="Genomic_DNA"/>
</dbReference>
<dbReference type="Proteomes" id="UP001460270">
    <property type="component" value="Unassembled WGS sequence"/>
</dbReference>
<feature type="compositionally biased region" description="Acidic residues" evidence="1">
    <location>
        <begin position="19"/>
        <end position="57"/>
    </location>
</feature>
<dbReference type="AlphaFoldDB" id="A0AAW0PIS9"/>
<evidence type="ECO:0000256" key="1">
    <source>
        <dbReference type="SAM" id="MobiDB-lite"/>
    </source>
</evidence>
<evidence type="ECO:0000313" key="3">
    <source>
        <dbReference type="Proteomes" id="UP001460270"/>
    </source>
</evidence>
<protein>
    <submittedName>
        <fullName evidence="2">Uncharacterized protein</fullName>
    </submittedName>
</protein>
<keyword evidence="3" id="KW-1185">Reference proteome</keyword>
<feature type="region of interest" description="Disordered" evidence="1">
    <location>
        <begin position="1"/>
        <end position="58"/>
    </location>
</feature>
<organism evidence="2 3">
    <name type="scientific">Mugilogobius chulae</name>
    <name type="common">yellowstripe goby</name>
    <dbReference type="NCBI Taxonomy" id="88201"/>
    <lineage>
        <taxon>Eukaryota</taxon>
        <taxon>Metazoa</taxon>
        <taxon>Chordata</taxon>
        <taxon>Craniata</taxon>
        <taxon>Vertebrata</taxon>
        <taxon>Euteleostomi</taxon>
        <taxon>Actinopterygii</taxon>
        <taxon>Neopterygii</taxon>
        <taxon>Teleostei</taxon>
        <taxon>Neoteleostei</taxon>
        <taxon>Acanthomorphata</taxon>
        <taxon>Gobiaria</taxon>
        <taxon>Gobiiformes</taxon>
        <taxon>Gobioidei</taxon>
        <taxon>Gobiidae</taxon>
        <taxon>Gobionellinae</taxon>
        <taxon>Mugilogobius</taxon>
    </lineage>
</organism>
<gene>
    <name evidence="2" type="ORF">WMY93_008860</name>
</gene>
<feature type="compositionally biased region" description="Basic and acidic residues" evidence="1">
    <location>
        <begin position="9"/>
        <end position="18"/>
    </location>
</feature>
<name>A0AAW0PIS9_9GOBI</name>
<proteinExistence type="predicted"/>
<accession>A0AAW0PIS9</accession>
<evidence type="ECO:0000313" key="2">
    <source>
        <dbReference type="EMBL" id="KAK7921958.1"/>
    </source>
</evidence>